<dbReference type="WBParaSite" id="TCNE_0001857801-mRNA-1">
    <property type="protein sequence ID" value="TCNE_0001857801-mRNA-1"/>
    <property type="gene ID" value="TCNE_0001857801"/>
</dbReference>
<reference evidence="4" key="1">
    <citation type="submission" date="2016-06" db="UniProtKB">
        <authorList>
            <consortium name="WormBaseParasite"/>
        </authorList>
    </citation>
    <scope>IDENTIFICATION</scope>
</reference>
<feature type="compositionally biased region" description="Low complexity" evidence="1">
    <location>
        <begin position="198"/>
        <end position="210"/>
    </location>
</feature>
<dbReference type="AlphaFoldDB" id="A0A183VCV4"/>
<accession>A0A183VCV4</accession>
<protein>
    <submittedName>
        <fullName evidence="2 4">Uncharacterized protein</fullName>
    </submittedName>
</protein>
<proteinExistence type="predicted"/>
<dbReference type="Proteomes" id="UP000050794">
    <property type="component" value="Unassembled WGS sequence"/>
</dbReference>
<feature type="compositionally biased region" description="Polar residues" evidence="1">
    <location>
        <begin position="211"/>
        <end position="261"/>
    </location>
</feature>
<feature type="region of interest" description="Disordered" evidence="1">
    <location>
        <begin position="192"/>
        <end position="261"/>
    </location>
</feature>
<sequence>MINLTSNRDMEEEALSTNWTTTLLSSLTFTRLQKITPASLHNSSTSRWYTSSNAHLNHAGVPAVDRTKNESWNVSSNKMDVLSEPSPETVTVPITSTRLISGTISTEASIENLASAVTLDAVKHNLRNSSTPSPIEFHSLNKTSGWDANLLFSRDQEMIPAVNSRSRIRINNLPSSAFEATVPIAITEAMRSSRKQANSTNGNTTRTTNNGAVTRKSTSLPHETSKVMTGSFKPTSTAKTSTTGIARQTSAKPPSAVTESSLQWFTTRSAVRTKAATTTESELDRSKWYKKNRRVPSYLRNHIRRQRLQGQQLRERLLQRLLSRTAFTSVTTTEMSKHMDNSMSPVVNTTKVSSRGMWSTFIDDLKKYFLQRF</sequence>
<dbReference type="EMBL" id="UYWY01025694">
    <property type="protein sequence ID" value="VDM49895.1"/>
    <property type="molecule type" value="Genomic_DNA"/>
</dbReference>
<organism evidence="3 4">
    <name type="scientific">Toxocara canis</name>
    <name type="common">Canine roundworm</name>
    <dbReference type="NCBI Taxonomy" id="6265"/>
    <lineage>
        <taxon>Eukaryota</taxon>
        <taxon>Metazoa</taxon>
        <taxon>Ecdysozoa</taxon>
        <taxon>Nematoda</taxon>
        <taxon>Chromadorea</taxon>
        <taxon>Rhabditida</taxon>
        <taxon>Spirurina</taxon>
        <taxon>Ascaridomorpha</taxon>
        <taxon>Ascaridoidea</taxon>
        <taxon>Toxocaridae</taxon>
        <taxon>Toxocara</taxon>
    </lineage>
</organism>
<name>A0A183VCV4_TOXCA</name>
<evidence type="ECO:0000313" key="4">
    <source>
        <dbReference type="WBParaSite" id="TCNE_0001857801-mRNA-1"/>
    </source>
</evidence>
<evidence type="ECO:0000256" key="1">
    <source>
        <dbReference type="SAM" id="MobiDB-lite"/>
    </source>
</evidence>
<evidence type="ECO:0000313" key="2">
    <source>
        <dbReference type="EMBL" id="VDM49895.1"/>
    </source>
</evidence>
<gene>
    <name evidence="2" type="ORF">TCNE_LOCUS18574</name>
</gene>
<keyword evidence="3" id="KW-1185">Reference proteome</keyword>
<evidence type="ECO:0000313" key="3">
    <source>
        <dbReference type="Proteomes" id="UP000050794"/>
    </source>
</evidence>
<reference evidence="2 3" key="2">
    <citation type="submission" date="2018-11" db="EMBL/GenBank/DDBJ databases">
        <authorList>
            <consortium name="Pathogen Informatics"/>
        </authorList>
    </citation>
    <scope>NUCLEOTIDE SEQUENCE [LARGE SCALE GENOMIC DNA]</scope>
</reference>